<dbReference type="Proteomes" id="UP000645462">
    <property type="component" value="Unassembled WGS sequence"/>
</dbReference>
<evidence type="ECO:0000313" key="2">
    <source>
        <dbReference type="Proteomes" id="UP000645462"/>
    </source>
</evidence>
<proteinExistence type="predicted"/>
<accession>A0ABQ1LIR4</accession>
<sequence>MPLPTPDQLVELQRRLNLSSSGGAKKYGTADKVRNALKNQLKEAVIYGAGTAAKSIVTHLSGAATISAGAAGVSVALFPIGAALGPWIGAARIAGKADGIFSLHDLKQYATATNGSYYPCSCGKCAEGLQYVIDKQEERLKNLAC</sequence>
<dbReference type="EMBL" id="BMFC01000035">
    <property type="protein sequence ID" value="GGC24307.1"/>
    <property type="molecule type" value="Genomic_DNA"/>
</dbReference>
<reference evidence="2" key="1">
    <citation type="journal article" date="2019" name="Int. J. Syst. Evol. Microbiol.">
        <title>The Global Catalogue of Microorganisms (GCM) 10K type strain sequencing project: providing services to taxonomists for standard genome sequencing and annotation.</title>
        <authorList>
            <consortium name="The Broad Institute Genomics Platform"/>
            <consortium name="The Broad Institute Genome Sequencing Center for Infectious Disease"/>
            <person name="Wu L."/>
            <person name="Ma J."/>
        </authorList>
    </citation>
    <scope>NUCLEOTIDE SEQUENCE [LARGE SCALE GENOMIC DNA]</scope>
    <source>
        <strain evidence="2">CGMCC 1.12478</strain>
    </source>
</reference>
<keyword evidence="2" id="KW-1185">Reference proteome</keyword>
<comment type="caution">
    <text evidence="1">The sequence shown here is derived from an EMBL/GenBank/DDBJ whole genome shotgun (WGS) entry which is preliminary data.</text>
</comment>
<protein>
    <submittedName>
        <fullName evidence="1">Uncharacterized protein</fullName>
    </submittedName>
</protein>
<gene>
    <name evidence="1" type="ORF">GCM10011363_46020</name>
</gene>
<dbReference type="RefSeq" id="WP_188484438.1">
    <property type="nucleotide sequence ID" value="NZ_BMFC01000035.1"/>
</dbReference>
<name>A0ABQ1LIR4_9RHOB</name>
<evidence type="ECO:0000313" key="1">
    <source>
        <dbReference type="EMBL" id="GGC24307.1"/>
    </source>
</evidence>
<organism evidence="1 2">
    <name type="scientific">Marivita lacus</name>
    <dbReference type="NCBI Taxonomy" id="1323742"/>
    <lineage>
        <taxon>Bacteria</taxon>
        <taxon>Pseudomonadati</taxon>
        <taxon>Pseudomonadota</taxon>
        <taxon>Alphaproteobacteria</taxon>
        <taxon>Rhodobacterales</taxon>
        <taxon>Roseobacteraceae</taxon>
        <taxon>Marivita</taxon>
    </lineage>
</organism>